<dbReference type="KEGG" id="abri:DFR85_04785"/>
<dbReference type="AlphaFoldDB" id="A0A2U9IIM8"/>
<evidence type="ECO:0000313" key="1">
    <source>
        <dbReference type="EMBL" id="AWR95908.1"/>
    </source>
</evidence>
<proteinExistence type="predicted"/>
<organism evidence="1 2">
    <name type="scientific">Acidianus brierleyi</name>
    <dbReference type="NCBI Taxonomy" id="41673"/>
    <lineage>
        <taxon>Archaea</taxon>
        <taxon>Thermoproteota</taxon>
        <taxon>Thermoprotei</taxon>
        <taxon>Sulfolobales</taxon>
        <taxon>Sulfolobaceae</taxon>
        <taxon>Acidianus</taxon>
    </lineage>
</organism>
<dbReference type="EMBL" id="CP029289">
    <property type="protein sequence ID" value="AWR95908.1"/>
    <property type="molecule type" value="Genomic_DNA"/>
</dbReference>
<dbReference type="OrthoDB" id="43411at2157"/>
<name>A0A2U9IIM8_9CREN</name>
<gene>
    <name evidence="1" type="ORF">DFR85_04785</name>
</gene>
<keyword evidence="2" id="KW-1185">Reference proteome</keyword>
<dbReference type="Proteomes" id="UP000248044">
    <property type="component" value="Chromosome"/>
</dbReference>
<accession>A0A2U9IIM8</accession>
<reference evidence="1 2" key="1">
    <citation type="submission" date="2018-05" db="EMBL/GenBank/DDBJ databases">
        <title>Complete Genome Sequences of Extremely Thermoacidophilic, Metal-Mobilizing Type-Strain Members of the Archaeal Family Sulfolobaceae: Acidianus brierleyi DSM-1651T, Acidianus sulfidivorans DSM-18786T, Metallosphaera hakonensis DSM-7519T, and Metallosphaera prunae DSM-10039T.</title>
        <authorList>
            <person name="Counts J.A."/>
            <person name="Kelly R.M."/>
        </authorList>
    </citation>
    <scope>NUCLEOTIDE SEQUENCE [LARGE SCALE GENOMIC DNA]</scope>
    <source>
        <strain evidence="1 2">DSM 1651</strain>
    </source>
</reference>
<protein>
    <submittedName>
        <fullName evidence="1">Uncharacterized protein</fullName>
    </submittedName>
</protein>
<sequence>MEENIRYIIEGYSTNSLENVKSSLKNSFKLDADVIIKKRSKYKVSISFRTSPEEKIRDCSDLDEFFSRLGIMITRIIIARVVTYALESTLDSAATGGVTGGAAFKRLDVGSLIAALSGLAGYTVGNIVEKTEEIILFCEKRNGKCIKIGKTI</sequence>
<evidence type="ECO:0000313" key="2">
    <source>
        <dbReference type="Proteomes" id="UP000248044"/>
    </source>
</evidence>